<protein>
    <submittedName>
        <fullName evidence="1">Uncharacterized protein</fullName>
    </submittedName>
</protein>
<name>A0A0F8WV27_9ZZZZ</name>
<accession>A0A0F8WV27</accession>
<comment type="caution">
    <text evidence="1">The sequence shown here is derived from an EMBL/GenBank/DDBJ whole genome shotgun (WGS) entry which is preliminary data.</text>
</comment>
<feature type="non-terminal residue" evidence="1">
    <location>
        <position position="1"/>
    </location>
</feature>
<dbReference type="EMBL" id="LAZR01062911">
    <property type="protein sequence ID" value="KKK60553.1"/>
    <property type="molecule type" value="Genomic_DNA"/>
</dbReference>
<sequence>LLLLLNTPAVSPKITAKMNNKITNDSVEKTKSERRKIVEESEIDLEEYLGQEEFYETMTDRLWRTYKPCWSCSHFYVSDEDPLDILVHIKVHLNGSVELIERILLLEDAIEKHLYVEGFSVNLEFVGYCGNDVFEVNADPNVWVNSHDWSGGHTTLAHELMHLMGLPDEYDGIEIHAGNRHLPVSTRLRIFYQQMGKEISLDATQGIMCYMNLKPLERHICAAVGLDEECVKTRMEVFHEDR</sequence>
<gene>
    <name evidence="1" type="ORF">LCGC14_3023190</name>
</gene>
<evidence type="ECO:0000313" key="1">
    <source>
        <dbReference type="EMBL" id="KKK60553.1"/>
    </source>
</evidence>
<organism evidence="1">
    <name type="scientific">marine sediment metagenome</name>
    <dbReference type="NCBI Taxonomy" id="412755"/>
    <lineage>
        <taxon>unclassified sequences</taxon>
        <taxon>metagenomes</taxon>
        <taxon>ecological metagenomes</taxon>
    </lineage>
</organism>
<dbReference type="AlphaFoldDB" id="A0A0F8WV27"/>
<reference evidence="1" key="1">
    <citation type="journal article" date="2015" name="Nature">
        <title>Complex archaea that bridge the gap between prokaryotes and eukaryotes.</title>
        <authorList>
            <person name="Spang A."/>
            <person name="Saw J.H."/>
            <person name="Jorgensen S.L."/>
            <person name="Zaremba-Niedzwiedzka K."/>
            <person name="Martijn J."/>
            <person name="Lind A.E."/>
            <person name="van Eijk R."/>
            <person name="Schleper C."/>
            <person name="Guy L."/>
            <person name="Ettema T.J."/>
        </authorList>
    </citation>
    <scope>NUCLEOTIDE SEQUENCE</scope>
</reference>
<proteinExistence type="predicted"/>